<dbReference type="EMBL" id="CDOD01000067">
    <property type="protein sequence ID" value="CEN40180.1"/>
    <property type="molecule type" value="Genomic_DNA"/>
</dbReference>
<protein>
    <recommendedName>
        <fullName evidence="5">Mur ligase central domain-containing protein</fullName>
    </recommendedName>
</protein>
<dbReference type="EMBL" id="CDOG01000047">
    <property type="protein sequence ID" value="CEN41073.1"/>
    <property type="molecule type" value="Genomic_DNA"/>
</dbReference>
<dbReference type="Proteomes" id="UP000038083">
    <property type="component" value="Unassembled WGS sequence"/>
</dbReference>
<dbReference type="Proteomes" id="UP000038055">
    <property type="component" value="Unassembled WGS sequence"/>
</dbReference>
<accession>A0A0B7HBX8</accession>
<gene>
    <name evidence="1" type="ORF">CCYN2B_90072</name>
    <name evidence="2" type="ORF">CCYN74_510013</name>
</gene>
<keyword evidence="3" id="KW-1185">Reference proteome</keyword>
<reference evidence="3 4" key="1">
    <citation type="submission" date="2015-01" db="EMBL/GenBank/DDBJ databases">
        <authorList>
            <person name="MANFREDI Pablo"/>
        </authorList>
    </citation>
    <scope>NUCLEOTIDE SEQUENCE [LARGE SCALE GENOMIC DNA]</scope>
    <source>
        <strain evidence="2 4">Ccy74</strain>
        <strain evidence="1 3">Ccyn2B</strain>
    </source>
</reference>
<evidence type="ECO:0008006" key="5">
    <source>
        <dbReference type="Google" id="ProtNLM"/>
    </source>
</evidence>
<dbReference type="SUPFAM" id="SSF53623">
    <property type="entry name" value="MurD-like peptide ligases, catalytic domain"/>
    <property type="match status" value="1"/>
</dbReference>
<dbReference type="AlphaFoldDB" id="A0A0B7HBX8"/>
<dbReference type="PANTHER" id="PTHR43445:SF3">
    <property type="entry name" value="UDP-N-ACETYLMURAMATE--L-ALANINE LIGASE"/>
    <property type="match status" value="1"/>
</dbReference>
<dbReference type="InterPro" id="IPR036565">
    <property type="entry name" value="Mur-like_cat_sf"/>
</dbReference>
<dbReference type="InterPro" id="IPR050061">
    <property type="entry name" value="MurCDEF_pg_biosynth"/>
</dbReference>
<dbReference type="eggNOG" id="COG0773">
    <property type="taxonomic scope" value="Bacteria"/>
</dbReference>
<proteinExistence type="predicted"/>
<dbReference type="GO" id="GO:0005524">
    <property type="term" value="F:ATP binding"/>
    <property type="evidence" value="ECO:0007669"/>
    <property type="project" value="InterPro"/>
</dbReference>
<evidence type="ECO:0000313" key="2">
    <source>
        <dbReference type="EMBL" id="CEN41073.1"/>
    </source>
</evidence>
<dbReference type="STRING" id="28189.CCYN74_510013"/>
<organism evidence="1 3">
    <name type="scientific">Capnocytophaga cynodegmi</name>
    <dbReference type="NCBI Taxonomy" id="28189"/>
    <lineage>
        <taxon>Bacteria</taxon>
        <taxon>Pseudomonadati</taxon>
        <taxon>Bacteroidota</taxon>
        <taxon>Flavobacteriia</taxon>
        <taxon>Flavobacteriales</taxon>
        <taxon>Flavobacteriaceae</taxon>
        <taxon>Capnocytophaga</taxon>
    </lineage>
</organism>
<dbReference type="PANTHER" id="PTHR43445">
    <property type="entry name" value="UDP-N-ACETYLMURAMATE--L-ALANINE LIGASE-RELATED"/>
    <property type="match status" value="1"/>
</dbReference>
<evidence type="ECO:0000313" key="1">
    <source>
        <dbReference type="EMBL" id="CEN40180.1"/>
    </source>
</evidence>
<dbReference type="OrthoDB" id="9804126at2"/>
<dbReference type="RefSeq" id="WP_018278534.1">
    <property type="nucleotide sequence ID" value="NZ_CDOD01000067.1"/>
</dbReference>
<evidence type="ECO:0000313" key="3">
    <source>
        <dbReference type="Proteomes" id="UP000038055"/>
    </source>
</evidence>
<name>A0A0B7HBX8_9FLAO</name>
<dbReference type="Gene3D" id="3.40.1190.10">
    <property type="entry name" value="Mur-like, catalytic domain"/>
    <property type="match status" value="1"/>
</dbReference>
<evidence type="ECO:0000313" key="4">
    <source>
        <dbReference type="Proteomes" id="UP000038083"/>
    </source>
</evidence>
<sequence>MRVHFIFNEDILLQNLMSELSKTDIVTSKNEEINSKIDLVVVSTELPEIHPDILKANSLGLKTIFYPEFIREYFKNKTRVVIAGNEGKKNILKMVLHTMNFHDIPISFFIENKIDEKNFQIVEDSEFALIEGNENSITNDNLQAKFLSYQPTVALISDISFEENSEKYSSFIDSITKGGILIYNKEDSSLKNIVETSENPIRKLEYKTPHYETDGKSLFLTTDEGQLLLENIQPQEVINIEGAKWICQNMGIDEVDFYEAMASFY</sequence>